<dbReference type="HAMAP" id="MF_00479">
    <property type="entry name" value="RsxG_RnfG"/>
    <property type="match status" value="1"/>
</dbReference>
<dbReference type="EMBL" id="BSPQ01000016">
    <property type="protein sequence ID" value="GLS91987.1"/>
    <property type="molecule type" value="Genomic_DNA"/>
</dbReference>
<evidence type="ECO:0000313" key="10">
    <source>
        <dbReference type="Proteomes" id="UP001157353"/>
    </source>
</evidence>
<protein>
    <recommendedName>
        <fullName evidence="6">Ion-translocating oxidoreductase complex subunit G</fullName>
        <ecNumber evidence="6">7.-.-.-</ecNumber>
    </recommendedName>
    <alternativeName>
        <fullName evidence="6">Rnf electron transport complex subunit G</fullName>
    </alternativeName>
</protein>
<evidence type="ECO:0000256" key="2">
    <source>
        <dbReference type="ARBA" id="ARBA00022553"/>
    </source>
</evidence>
<dbReference type="Pfam" id="PF04205">
    <property type="entry name" value="FMN_bind"/>
    <property type="match status" value="1"/>
</dbReference>
<comment type="function">
    <text evidence="6">Part of a membrane-bound complex that couples electron transfer with translocation of ions across the membrane.</text>
</comment>
<keyword evidence="7" id="KW-0732">Signal</keyword>
<keyword evidence="6" id="KW-1133">Transmembrane helix</keyword>
<evidence type="ECO:0000256" key="3">
    <source>
        <dbReference type="ARBA" id="ARBA00022630"/>
    </source>
</evidence>
<dbReference type="PANTHER" id="PTHR36118:SF1">
    <property type="entry name" value="ION-TRANSLOCATING OXIDOREDUCTASE COMPLEX SUBUNIT G"/>
    <property type="match status" value="1"/>
</dbReference>
<dbReference type="NCBIfam" id="NF002519">
    <property type="entry name" value="PRK01908.1"/>
    <property type="match status" value="1"/>
</dbReference>
<evidence type="ECO:0000256" key="5">
    <source>
        <dbReference type="ARBA" id="ARBA00022982"/>
    </source>
</evidence>
<keyword evidence="6" id="KW-1278">Translocase</keyword>
<dbReference type="PANTHER" id="PTHR36118">
    <property type="entry name" value="ION-TRANSLOCATING OXIDOREDUCTASE COMPLEX SUBUNIT G"/>
    <property type="match status" value="1"/>
</dbReference>
<name>A0ABQ6E3H0_9GAMM</name>
<keyword evidence="1 6" id="KW-0813">Transport</keyword>
<comment type="subunit">
    <text evidence="6">The complex is composed of six subunits: RnfA, RnfB, RnfC, RnfD, RnfE and RnfG.</text>
</comment>
<keyword evidence="3 6" id="KW-0285">Flavoprotein</keyword>
<keyword evidence="6" id="KW-1003">Cell membrane</keyword>
<feature type="domain" description="FMN-binding" evidence="8">
    <location>
        <begin position="101"/>
        <end position="193"/>
    </location>
</feature>
<evidence type="ECO:0000259" key="8">
    <source>
        <dbReference type="SMART" id="SM00900"/>
    </source>
</evidence>
<dbReference type="Gene3D" id="3.90.1010.20">
    <property type="match status" value="1"/>
</dbReference>
<evidence type="ECO:0000313" key="9">
    <source>
        <dbReference type="EMBL" id="GLS91987.1"/>
    </source>
</evidence>
<sequence>MRTAISRNAFLLAAFAIICTAAVATVNVLTKPVIAKQEQLALLKTINQLIPEEVYDNDIFASCFVINDDELLGKGQTQQVFVAKQANKPVAVMLETSTFRGYAGEIKLAIGIFADGKVAGVRVIRHTETPGLGDKIQTNKSEWIYGFNGKQYQKSQDARWEVKKNGGDIDAFTGATITPRAVTLAVKDALIYFQKNSDKLFNHIPNCGAL</sequence>
<proteinExistence type="inferred from homology"/>
<dbReference type="InterPro" id="IPR007329">
    <property type="entry name" value="FMN-bd"/>
</dbReference>
<dbReference type="PIRSF" id="PIRSF006091">
    <property type="entry name" value="E_trnsport_RnfG"/>
    <property type="match status" value="1"/>
</dbReference>
<feature type="signal peptide" evidence="7">
    <location>
        <begin position="1"/>
        <end position="24"/>
    </location>
</feature>
<organism evidence="9 10">
    <name type="scientific">Psychromonas marina</name>
    <dbReference type="NCBI Taxonomy" id="88364"/>
    <lineage>
        <taxon>Bacteria</taxon>
        <taxon>Pseudomonadati</taxon>
        <taxon>Pseudomonadota</taxon>
        <taxon>Gammaproteobacteria</taxon>
        <taxon>Alteromonadales</taxon>
        <taxon>Psychromonadaceae</taxon>
        <taxon>Psychromonas</taxon>
    </lineage>
</organism>
<reference evidence="10" key="1">
    <citation type="journal article" date="2019" name="Int. J. Syst. Evol. Microbiol.">
        <title>The Global Catalogue of Microorganisms (GCM) 10K type strain sequencing project: providing services to taxonomists for standard genome sequencing and annotation.</title>
        <authorList>
            <consortium name="The Broad Institute Genomics Platform"/>
            <consortium name="The Broad Institute Genome Sequencing Center for Infectious Disease"/>
            <person name="Wu L."/>
            <person name="Ma J."/>
        </authorList>
    </citation>
    <scope>NUCLEOTIDE SEQUENCE [LARGE SCALE GENOMIC DNA]</scope>
    <source>
        <strain evidence="10">NBRC 103166</strain>
    </source>
</reference>
<dbReference type="RefSeq" id="WP_284205079.1">
    <property type="nucleotide sequence ID" value="NZ_BSPQ01000016.1"/>
</dbReference>
<feature type="modified residue" description="FMN phosphoryl threonine" evidence="6">
    <location>
        <position position="176"/>
    </location>
</feature>
<evidence type="ECO:0000256" key="6">
    <source>
        <dbReference type="HAMAP-Rule" id="MF_00479"/>
    </source>
</evidence>
<evidence type="ECO:0000256" key="4">
    <source>
        <dbReference type="ARBA" id="ARBA00022643"/>
    </source>
</evidence>
<evidence type="ECO:0000256" key="7">
    <source>
        <dbReference type="SAM" id="SignalP"/>
    </source>
</evidence>
<comment type="similarity">
    <text evidence="6">Belongs to the RnfG family.</text>
</comment>
<keyword evidence="5 6" id="KW-0249">Electron transport</keyword>
<comment type="caution">
    <text evidence="9">The sequence shown here is derived from an EMBL/GenBank/DDBJ whole genome shotgun (WGS) entry which is preliminary data.</text>
</comment>
<dbReference type="EC" id="7.-.-.-" evidence="6"/>
<evidence type="ECO:0000256" key="1">
    <source>
        <dbReference type="ARBA" id="ARBA00022448"/>
    </source>
</evidence>
<comment type="cofactor">
    <cofactor evidence="6">
        <name>FMN</name>
        <dbReference type="ChEBI" id="CHEBI:58210"/>
    </cofactor>
</comment>
<dbReference type="SMART" id="SM00900">
    <property type="entry name" value="FMN_bind"/>
    <property type="match status" value="1"/>
</dbReference>
<keyword evidence="6" id="KW-0997">Cell inner membrane</keyword>
<keyword evidence="6" id="KW-0472">Membrane</keyword>
<gene>
    <name evidence="6 9" type="primary">rnfG</name>
    <name evidence="9" type="ORF">GCM10007916_30570</name>
</gene>
<keyword evidence="2 6" id="KW-0597">Phosphoprotein</keyword>
<dbReference type="InterPro" id="IPR010209">
    <property type="entry name" value="Ion_transpt_RnfG/RsxG"/>
</dbReference>
<keyword evidence="6" id="KW-0812">Transmembrane</keyword>
<accession>A0ABQ6E3H0</accession>
<keyword evidence="10" id="KW-1185">Reference proteome</keyword>
<feature type="chain" id="PRO_5047008464" description="Ion-translocating oxidoreductase complex subunit G" evidence="7">
    <location>
        <begin position="25"/>
        <end position="210"/>
    </location>
</feature>
<keyword evidence="4 6" id="KW-0288">FMN</keyword>
<dbReference type="NCBIfam" id="TIGR01947">
    <property type="entry name" value="rnfG"/>
    <property type="match status" value="1"/>
</dbReference>
<comment type="subcellular location">
    <subcellularLocation>
        <location evidence="6">Cell inner membrane</location>
        <topology evidence="6">Single-pass membrane protein</topology>
    </subcellularLocation>
</comment>
<dbReference type="Proteomes" id="UP001157353">
    <property type="component" value="Unassembled WGS sequence"/>
</dbReference>